<evidence type="ECO:0000256" key="3">
    <source>
        <dbReference type="ARBA" id="ARBA00022679"/>
    </source>
</evidence>
<dbReference type="Proteomes" id="UP000886757">
    <property type="component" value="Unassembled WGS sequence"/>
</dbReference>
<evidence type="ECO:0000313" key="11">
    <source>
        <dbReference type="EMBL" id="HIR12466.1"/>
    </source>
</evidence>
<evidence type="ECO:0000256" key="4">
    <source>
        <dbReference type="ARBA" id="ARBA00022741"/>
    </source>
</evidence>
<comment type="catalytic activity">
    <reaction evidence="8">
        <text>L-seryl-[protein] + ATP = O-phospho-L-seryl-[protein] + ADP + H(+)</text>
        <dbReference type="Rhea" id="RHEA:17989"/>
        <dbReference type="Rhea" id="RHEA-COMP:9863"/>
        <dbReference type="Rhea" id="RHEA-COMP:11604"/>
        <dbReference type="ChEBI" id="CHEBI:15378"/>
        <dbReference type="ChEBI" id="CHEBI:29999"/>
        <dbReference type="ChEBI" id="CHEBI:30616"/>
        <dbReference type="ChEBI" id="CHEBI:83421"/>
        <dbReference type="ChEBI" id="CHEBI:456216"/>
        <dbReference type="EC" id="2.7.11.1"/>
    </reaction>
</comment>
<reference evidence="11" key="1">
    <citation type="submission" date="2020-10" db="EMBL/GenBank/DDBJ databases">
        <authorList>
            <person name="Gilroy R."/>
        </authorList>
    </citation>
    <scope>NUCLEOTIDE SEQUENCE</scope>
    <source>
        <strain evidence="11">ChiSjej4B22-8148</strain>
    </source>
</reference>
<keyword evidence="2" id="KW-0723">Serine/threonine-protein kinase</keyword>
<dbReference type="PROSITE" id="PS00109">
    <property type="entry name" value="PROTEIN_KINASE_TYR"/>
    <property type="match status" value="1"/>
</dbReference>
<evidence type="ECO:0000313" key="12">
    <source>
        <dbReference type="Proteomes" id="UP000886757"/>
    </source>
</evidence>
<dbReference type="Gene3D" id="1.10.510.10">
    <property type="entry name" value="Transferase(Phosphotransferase) domain 1"/>
    <property type="match status" value="1"/>
</dbReference>
<evidence type="ECO:0000256" key="2">
    <source>
        <dbReference type="ARBA" id="ARBA00022527"/>
    </source>
</evidence>
<dbReference type="SUPFAM" id="SSF56112">
    <property type="entry name" value="Protein kinase-like (PK-like)"/>
    <property type="match status" value="1"/>
</dbReference>
<gene>
    <name evidence="11" type="ORF">IAB31_00910</name>
</gene>
<reference evidence="11" key="2">
    <citation type="journal article" date="2021" name="PeerJ">
        <title>Extensive microbial diversity within the chicken gut microbiome revealed by metagenomics and culture.</title>
        <authorList>
            <person name="Gilroy R."/>
            <person name="Ravi A."/>
            <person name="Getino M."/>
            <person name="Pursley I."/>
            <person name="Horton D.L."/>
            <person name="Alikhan N.F."/>
            <person name="Baker D."/>
            <person name="Gharbi K."/>
            <person name="Hall N."/>
            <person name="Watson M."/>
            <person name="Adriaenssens E.M."/>
            <person name="Foster-Nyarko E."/>
            <person name="Jarju S."/>
            <person name="Secka A."/>
            <person name="Antonio M."/>
            <person name="Oren A."/>
            <person name="Chaudhuri R.R."/>
            <person name="La Ragione R."/>
            <person name="Hildebrand F."/>
            <person name="Pallen M.J."/>
        </authorList>
    </citation>
    <scope>NUCLEOTIDE SEQUENCE</scope>
    <source>
        <strain evidence="11">ChiSjej4B22-8148</strain>
    </source>
</reference>
<dbReference type="InterPro" id="IPR000719">
    <property type="entry name" value="Prot_kinase_dom"/>
</dbReference>
<comment type="caution">
    <text evidence="11">The sequence shown here is derived from an EMBL/GenBank/DDBJ whole genome shotgun (WGS) entry which is preliminary data.</text>
</comment>
<name>A0A9D1D855_9FIRM</name>
<dbReference type="PROSITE" id="PS50837">
    <property type="entry name" value="NACHT"/>
    <property type="match status" value="1"/>
</dbReference>
<dbReference type="EMBL" id="DVGK01000013">
    <property type="protein sequence ID" value="HIR12466.1"/>
    <property type="molecule type" value="Genomic_DNA"/>
</dbReference>
<dbReference type="SMART" id="SM00220">
    <property type="entry name" value="S_TKc"/>
    <property type="match status" value="1"/>
</dbReference>
<evidence type="ECO:0000259" key="10">
    <source>
        <dbReference type="PROSITE" id="PS50837"/>
    </source>
</evidence>
<sequence length="969" mass="109311">MGQERIFWKPGDRITLGEMEYQIEYVEGYGNSAVVYRAFYEDALNRGGIHQVLIKELYPWDPRGRLGRGADGAVTCAPEGEEFFRAHKRNFYRGNQVNLDLLRKSPGQISGNLNSYEAYGTFYSVLTLHGGRTLEELLCEGKRLRSLQEAAEMLCRILEALQCFHENGILHLDISPDNILVLEHQVLLIDYSSVWPIKREPEDTALFSMKEGYSPPEVRLRQERAVGPASDLYSVGAVFFRILAGRRLSEEESAGRGLKKALPPELEIFQGEPYTALCKTWEIIRRSLQGLPRKRYQHTGEMILELQELTRRIRFCGVTESALWEGSRRVWQMRSAGSGRGLAASEDPWIPQKLLKEAGEEGREALKEALGRGECFLLTGSGGMGKSRFLQELWRQGTKRYHPAEPVVCFVALADYQSVSGEEGYIKNSLLAQINMGEEPLSERDALLALDRLWSQEGRQRVVLLLDGLNEAGGDRSGLLREIEELGKKPGLGILLTDRTGEAGEYALAEFQLLKLSPFPASQVRACLQEKGISAPEEEKSLALLGNPMMLSLYCRLEGDPDAPGGLTESELIQSYLDRIGRQEQKSCSGNLPEQLRRKYVLNFLLPEIAWEMQKKKRILLSLEELLQTAGKNYHALRRKTFGLANQEYLGKSRSMLRDIQSPQEWFDYAVTEQLTSGLNLLIKTEKGNYRLAHEKYREPLAGNFRRNRERELPYRKRALLRKAAALLAAAALVLPAGGYAVMRLGGGRVSQEEIAANKGAVQRLMMNLTNLDIMLNGQYLVLEDAQSQGVLERDPIDTALLEGLIRQQKEELGRYQAMTGENTDWIEALIEAGSSVPVDTLQSLYLRPVQMGSFLEKALTHLEEGLCPEDSPYRTAEQREPLTETYREYLDAYGKVCYLELSRVLMEMDEENRQEAYEALAATQVFSKLHLDGSLRGDTREEVEGLLDSAGQVLNQAAGQMRMQNYEV</sequence>
<proteinExistence type="predicted"/>
<evidence type="ECO:0000256" key="5">
    <source>
        <dbReference type="ARBA" id="ARBA00022777"/>
    </source>
</evidence>
<dbReference type="InterPro" id="IPR007111">
    <property type="entry name" value="NACHT_NTPase"/>
</dbReference>
<dbReference type="GO" id="GO:0005524">
    <property type="term" value="F:ATP binding"/>
    <property type="evidence" value="ECO:0007669"/>
    <property type="project" value="UniProtKB-KW"/>
</dbReference>
<dbReference type="InterPro" id="IPR008266">
    <property type="entry name" value="Tyr_kinase_AS"/>
</dbReference>
<dbReference type="Pfam" id="PF00069">
    <property type="entry name" value="Pkinase"/>
    <property type="match status" value="1"/>
</dbReference>
<keyword evidence="6" id="KW-0067">ATP-binding</keyword>
<dbReference type="GO" id="GO:0004674">
    <property type="term" value="F:protein serine/threonine kinase activity"/>
    <property type="evidence" value="ECO:0007669"/>
    <property type="project" value="UniProtKB-KW"/>
</dbReference>
<dbReference type="EC" id="2.7.11.1" evidence="1"/>
<dbReference type="Gene3D" id="3.40.50.300">
    <property type="entry name" value="P-loop containing nucleotide triphosphate hydrolases"/>
    <property type="match status" value="1"/>
</dbReference>
<dbReference type="PROSITE" id="PS50011">
    <property type="entry name" value="PROTEIN_KINASE_DOM"/>
    <property type="match status" value="1"/>
</dbReference>
<keyword evidence="3" id="KW-0808">Transferase</keyword>
<feature type="domain" description="Protein kinase" evidence="9">
    <location>
        <begin position="21"/>
        <end position="310"/>
    </location>
</feature>
<keyword evidence="4" id="KW-0547">Nucleotide-binding</keyword>
<feature type="domain" description="NACHT" evidence="10">
    <location>
        <begin position="374"/>
        <end position="501"/>
    </location>
</feature>
<dbReference type="InterPro" id="IPR027417">
    <property type="entry name" value="P-loop_NTPase"/>
</dbReference>
<dbReference type="PANTHER" id="PTHR24363:SF0">
    <property type="entry name" value="SERINE_THREONINE KINASE LIKE DOMAIN CONTAINING 1"/>
    <property type="match status" value="1"/>
</dbReference>
<comment type="catalytic activity">
    <reaction evidence="7">
        <text>L-threonyl-[protein] + ATP = O-phospho-L-threonyl-[protein] + ADP + H(+)</text>
        <dbReference type="Rhea" id="RHEA:46608"/>
        <dbReference type="Rhea" id="RHEA-COMP:11060"/>
        <dbReference type="Rhea" id="RHEA-COMP:11605"/>
        <dbReference type="ChEBI" id="CHEBI:15378"/>
        <dbReference type="ChEBI" id="CHEBI:30013"/>
        <dbReference type="ChEBI" id="CHEBI:30616"/>
        <dbReference type="ChEBI" id="CHEBI:61977"/>
        <dbReference type="ChEBI" id="CHEBI:456216"/>
        <dbReference type="EC" id="2.7.11.1"/>
    </reaction>
</comment>
<evidence type="ECO:0000256" key="1">
    <source>
        <dbReference type="ARBA" id="ARBA00012513"/>
    </source>
</evidence>
<dbReference type="Pfam" id="PF05729">
    <property type="entry name" value="NACHT"/>
    <property type="match status" value="1"/>
</dbReference>
<dbReference type="AlphaFoldDB" id="A0A9D1D855"/>
<evidence type="ECO:0000256" key="8">
    <source>
        <dbReference type="ARBA" id="ARBA00048679"/>
    </source>
</evidence>
<evidence type="ECO:0000256" key="6">
    <source>
        <dbReference type="ARBA" id="ARBA00022840"/>
    </source>
</evidence>
<accession>A0A9D1D855</accession>
<keyword evidence="5" id="KW-0418">Kinase</keyword>
<protein>
    <recommendedName>
        <fullName evidence="1">non-specific serine/threonine protein kinase</fullName>
        <ecNumber evidence="1">2.7.11.1</ecNumber>
    </recommendedName>
</protein>
<dbReference type="PANTHER" id="PTHR24363">
    <property type="entry name" value="SERINE/THREONINE PROTEIN KINASE"/>
    <property type="match status" value="1"/>
</dbReference>
<evidence type="ECO:0000256" key="7">
    <source>
        <dbReference type="ARBA" id="ARBA00047899"/>
    </source>
</evidence>
<organism evidence="11 12">
    <name type="scientific">Candidatus Choladousia intestinavium</name>
    <dbReference type="NCBI Taxonomy" id="2840727"/>
    <lineage>
        <taxon>Bacteria</taxon>
        <taxon>Bacillati</taxon>
        <taxon>Bacillota</taxon>
        <taxon>Clostridia</taxon>
        <taxon>Lachnospirales</taxon>
        <taxon>Lachnospiraceae</taxon>
        <taxon>Lachnospiraceae incertae sedis</taxon>
        <taxon>Candidatus Choladousia</taxon>
    </lineage>
</organism>
<evidence type="ECO:0000259" key="9">
    <source>
        <dbReference type="PROSITE" id="PS50011"/>
    </source>
</evidence>
<dbReference type="InterPro" id="IPR011009">
    <property type="entry name" value="Kinase-like_dom_sf"/>
</dbReference>
<dbReference type="SUPFAM" id="SSF52540">
    <property type="entry name" value="P-loop containing nucleoside triphosphate hydrolases"/>
    <property type="match status" value="1"/>
</dbReference>